<organism evidence="1">
    <name type="scientific">Faunusvirus sp</name>
    <dbReference type="NCBI Taxonomy" id="2487766"/>
    <lineage>
        <taxon>Viruses</taxon>
        <taxon>Varidnaviria</taxon>
        <taxon>Bamfordvirae</taxon>
        <taxon>Nucleocytoviricota</taxon>
        <taxon>Megaviricetes</taxon>
        <taxon>Imitervirales</taxon>
        <taxon>Mimiviridae</taxon>
    </lineage>
</organism>
<evidence type="ECO:0000313" key="1">
    <source>
        <dbReference type="EMBL" id="AYV79258.1"/>
    </source>
</evidence>
<name>A0A3G4ZWH0_9VIRU</name>
<dbReference type="EMBL" id="MK072138">
    <property type="protein sequence ID" value="AYV79258.1"/>
    <property type="molecule type" value="Genomic_DNA"/>
</dbReference>
<reference evidence="1" key="1">
    <citation type="submission" date="2018-10" db="EMBL/GenBank/DDBJ databases">
        <title>Hidden diversity of soil giant viruses.</title>
        <authorList>
            <person name="Schulz F."/>
            <person name="Alteio L."/>
            <person name="Goudeau D."/>
            <person name="Ryan E.M."/>
            <person name="Malmstrom R.R."/>
            <person name="Blanchard J."/>
            <person name="Woyke T."/>
        </authorList>
    </citation>
    <scope>NUCLEOTIDE SEQUENCE</scope>
    <source>
        <strain evidence="1">FNV1</strain>
    </source>
</reference>
<sequence length="115" mass="12424">MNKLIKLDPPVIIPSQPVQQPAQQPAAKSVIGTQLISLIGHKVAESKLANSIGSSVSSILKANPSVAILISLVNQLNIPPELKQQLLSKLDDKMCTGCRQQVIDLIKQYHPVQNT</sequence>
<protein>
    <submittedName>
        <fullName evidence="1">Uncharacterized protein</fullName>
    </submittedName>
</protein>
<proteinExistence type="predicted"/>
<accession>A0A3G4ZWH0</accession>
<gene>
    <name evidence="1" type="ORF">Faunusvirus7_6</name>
</gene>